<protein>
    <recommendedName>
        <fullName evidence="5">Homeobox domain-containing protein</fullName>
    </recommendedName>
</protein>
<comment type="caution">
    <text evidence="6">The sequence shown here is derived from an EMBL/GenBank/DDBJ whole genome shotgun (WGS) entry which is preliminary data.</text>
</comment>
<dbReference type="SUPFAM" id="SSF46689">
    <property type="entry name" value="Homeodomain-like"/>
    <property type="match status" value="1"/>
</dbReference>
<reference evidence="6 7" key="1">
    <citation type="journal article" date="2022" name="Gigascience">
        <title>A chromosome-level genome assembly and annotation of the desert horned lizard, Phrynosoma platyrhinos, provides insight into chromosomal rearrangements among reptiles.</title>
        <authorList>
            <person name="Koochekian N."/>
            <person name="Ascanio A."/>
            <person name="Farleigh K."/>
            <person name="Card D.C."/>
            <person name="Schield D.R."/>
            <person name="Castoe T.A."/>
            <person name="Jezkova T."/>
        </authorList>
    </citation>
    <scope>NUCLEOTIDE SEQUENCE [LARGE SCALE GENOMIC DNA]</scope>
    <source>
        <strain evidence="6">NK-2021</strain>
    </source>
</reference>
<dbReference type="InterPro" id="IPR009057">
    <property type="entry name" value="Homeodomain-like_sf"/>
</dbReference>
<keyword evidence="2 3" id="KW-0539">Nucleus</keyword>
<dbReference type="SMART" id="SM00389">
    <property type="entry name" value="HOX"/>
    <property type="match status" value="1"/>
</dbReference>
<evidence type="ECO:0000256" key="4">
    <source>
        <dbReference type="SAM" id="MobiDB-lite"/>
    </source>
</evidence>
<dbReference type="Proteomes" id="UP000826234">
    <property type="component" value="Unassembled WGS sequence"/>
</dbReference>
<feature type="domain" description="Homeobox" evidence="5">
    <location>
        <begin position="13"/>
        <end position="73"/>
    </location>
</feature>
<name>A0ABQ7SMX0_PHRPL</name>
<evidence type="ECO:0000256" key="2">
    <source>
        <dbReference type="PROSITE-ProRule" id="PRU00108"/>
    </source>
</evidence>
<evidence type="ECO:0000256" key="3">
    <source>
        <dbReference type="RuleBase" id="RU000682"/>
    </source>
</evidence>
<sequence length="201" mass="22940">MYQTEARYGSQHRKQRRSRTAFTAQQLEALEKTFQKTHYPDVVMRERLAMCTNLPEARVQFRKKQRSLQKEQLQKQKDSEANHSEGKAETPVLETQTPTPDADKSLSLPSEVNTELNLTLSEQSASESAAEDQTDREEEFKISLEENKAEKSPGAENKAMNSKRASPKAGQWKQMVAMPSAETRTTSMFPHEEKNLNEGEH</sequence>
<feature type="compositionally biased region" description="Basic and acidic residues" evidence="4">
    <location>
        <begin position="68"/>
        <end position="88"/>
    </location>
</feature>
<dbReference type="PANTHER" id="PTHR46639">
    <property type="entry name" value="DIENCEPHALON/MESENCEPHALON HOMEOBOX PROTEIN 1"/>
    <property type="match status" value="1"/>
</dbReference>
<comment type="similarity">
    <text evidence="1">Belongs to the paired homeobox family.</text>
</comment>
<feature type="compositionally biased region" description="Basic and acidic residues" evidence="4">
    <location>
        <begin position="190"/>
        <end position="201"/>
    </location>
</feature>
<evidence type="ECO:0000313" key="7">
    <source>
        <dbReference type="Proteomes" id="UP000826234"/>
    </source>
</evidence>
<evidence type="ECO:0000256" key="1">
    <source>
        <dbReference type="ARBA" id="ARBA00005733"/>
    </source>
</evidence>
<feature type="compositionally biased region" description="Polar residues" evidence="4">
    <location>
        <begin position="107"/>
        <end position="120"/>
    </location>
</feature>
<keyword evidence="7" id="KW-1185">Reference proteome</keyword>
<dbReference type="EMBL" id="JAIPUX010005289">
    <property type="protein sequence ID" value="KAH0618652.1"/>
    <property type="molecule type" value="Genomic_DNA"/>
</dbReference>
<evidence type="ECO:0000313" key="6">
    <source>
        <dbReference type="EMBL" id="KAH0618652.1"/>
    </source>
</evidence>
<dbReference type="Pfam" id="PF00046">
    <property type="entry name" value="Homeodomain"/>
    <property type="match status" value="1"/>
</dbReference>
<organism evidence="6 7">
    <name type="scientific">Phrynosoma platyrhinos</name>
    <name type="common">Desert horned lizard</name>
    <dbReference type="NCBI Taxonomy" id="52577"/>
    <lineage>
        <taxon>Eukaryota</taxon>
        <taxon>Metazoa</taxon>
        <taxon>Chordata</taxon>
        <taxon>Craniata</taxon>
        <taxon>Vertebrata</taxon>
        <taxon>Euteleostomi</taxon>
        <taxon>Lepidosauria</taxon>
        <taxon>Squamata</taxon>
        <taxon>Bifurcata</taxon>
        <taxon>Unidentata</taxon>
        <taxon>Episquamata</taxon>
        <taxon>Toxicofera</taxon>
        <taxon>Iguania</taxon>
        <taxon>Phrynosomatidae</taxon>
        <taxon>Phrynosomatinae</taxon>
        <taxon>Phrynosoma</taxon>
    </lineage>
</organism>
<proteinExistence type="inferred from homology"/>
<dbReference type="Gene3D" id="1.10.10.60">
    <property type="entry name" value="Homeodomain-like"/>
    <property type="match status" value="1"/>
</dbReference>
<feature type="region of interest" description="Disordered" evidence="4">
    <location>
        <begin position="62"/>
        <end position="201"/>
    </location>
</feature>
<keyword evidence="2 3" id="KW-0371">Homeobox</keyword>
<dbReference type="CDD" id="cd00086">
    <property type="entry name" value="homeodomain"/>
    <property type="match status" value="1"/>
</dbReference>
<dbReference type="InterPro" id="IPR052488">
    <property type="entry name" value="DMBX_homeobox"/>
</dbReference>
<feature type="compositionally biased region" description="Basic and acidic residues" evidence="4">
    <location>
        <begin position="138"/>
        <end position="153"/>
    </location>
</feature>
<comment type="subcellular location">
    <subcellularLocation>
        <location evidence="2 3">Nucleus</location>
    </subcellularLocation>
</comment>
<dbReference type="PROSITE" id="PS50071">
    <property type="entry name" value="HOMEOBOX_2"/>
    <property type="match status" value="1"/>
</dbReference>
<feature type="DNA-binding region" description="Homeobox" evidence="2">
    <location>
        <begin position="15"/>
        <end position="74"/>
    </location>
</feature>
<dbReference type="PANTHER" id="PTHR46639:SF2">
    <property type="entry name" value="DIENCEPHALON_MESENCEPHALON HOMEOBOX PROTEIN 1"/>
    <property type="match status" value="1"/>
</dbReference>
<gene>
    <name evidence="6" type="ORF">JD844_018047</name>
</gene>
<evidence type="ECO:0000259" key="5">
    <source>
        <dbReference type="PROSITE" id="PS50071"/>
    </source>
</evidence>
<dbReference type="InterPro" id="IPR001356">
    <property type="entry name" value="HD"/>
</dbReference>
<keyword evidence="2 3" id="KW-0238">DNA-binding</keyword>
<accession>A0ABQ7SMX0</accession>